<dbReference type="GO" id="GO:0016787">
    <property type="term" value="F:hydrolase activity"/>
    <property type="evidence" value="ECO:0007669"/>
    <property type="project" value="UniProtKB-KW"/>
</dbReference>
<dbReference type="InterPro" id="IPR053169">
    <property type="entry name" value="MUG_Protein"/>
</dbReference>
<evidence type="ECO:0000313" key="1">
    <source>
        <dbReference type="EMBL" id="MFD1166290.1"/>
    </source>
</evidence>
<comment type="caution">
    <text evidence="1">The sequence shown here is derived from an EMBL/GenBank/DDBJ whole genome shotgun (WGS) entry which is preliminary data.</text>
</comment>
<dbReference type="Pfam" id="PF03663">
    <property type="entry name" value="Glyco_hydro_76"/>
    <property type="match status" value="2"/>
</dbReference>
<accession>A0ABW3RM39</accession>
<evidence type="ECO:0000313" key="2">
    <source>
        <dbReference type="Proteomes" id="UP001597205"/>
    </source>
</evidence>
<sequence>MIIQNYFKPLAIAGVICFATFSDSLINQLAAAPFRNISTATTQLNFKEENLIRSMALIDKTIAAYFDPVTFEMKRFYNPFTKVKSDERASVWMYSAGIEAINAVLASLKAAKDQGDSKLYDANFDKYNKLLAKMYDNADYYLGTFELTSFTQTKEWSVYAVDRVNEKGKANVTGILNVYDDQMWLLRELLDSYKITGNKAYLEKAEYLTAYVLDGWDVTIDENGAENGGIPWGPGYTTKHACSNSPMISSLVWLHKIYKDKNDKIERRYIDSKDKKTRLTEHQKKETYYLDFAKAIYAWQKQNLLNNQGVYTDMMGGCVPDCGIVYEVVDGKKYRANTKLTDAVGEAFTYNSGTMISGAVDLYEATKDAKYLREATDLGEASFKQFAFLGKDVAQYYSFGTDGFKNWFNGILMRGYRDLALVNEDSEKYLSAFQKNLDYGYEKFNHEGFLPTDLLKGWSKEKDGQGVEGMFMFTYAAQYAVLAEHYIVEGTHKGN</sequence>
<proteinExistence type="predicted"/>
<keyword evidence="1" id="KW-0378">Hydrolase</keyword>
<dbReference type="Proteomes" id="UP001597205">
    <property type="component" value="Unassembled WGS sequence"/>
</dbReference>
<dbReference type="InterPro" id="IPR005198">
    <property type="entry name" value="Glyco_hydro_76"/>
</dbReference>
<dbReference type="Gene3D" id="1.50.10.20">
    <property type="match status" value="1"/>
</dbReference>
<protein>
    <submittedName>
        <fullName evidence="1">Glycoside hydrolase family 76 protein</fullName>
    </submittedName>
</protein>
<reference evidence="2" key="1">
    <citation type="journal article" date="2019" name="Int. J. Syst. Evol. Microbiol.">
        <title>The Global Catalogue of Microorganisms (GCM) 10K type strain sequencing project: providing services to taxonomists for standard genome sequencing and annotation.</title>
        <authorList>
            <consortium name="The Broad Institute Genomics Platform"/>
            <consortium name="The Broad Institute Genome Sequencing Center for Infectious Disease"/>
            <person name="Wu L."/>
            <person name="Ma J."/>
        </authorList>
    </citation>
    <scope>NUCLEOTIDE SEQUENCE [LARGE SCALE GENOMIC DNA]</scope>
    <source>
        <strain evidence="2">CCUG 52468</strain>
    </source>
</reference>
<dbReference type="InterPro" id="IPR008928">
    <property type="entry name" value="6-hairpin_glycosidase_sf"/>
</dbReference>
<gene>
    <name evidence="1" type="ORF">ACFQ2C_11800</name>
</gene>
<dbReference type="SUPFAM" id="SSF48208">
    <property type="entry name" value="Six-hairpin glycosidases"/>
    <property type="match status" value="1"/>
</dbReference>
<dbReference type="RefSeq" id="WP_380896821.1">
    <property type="nucleotide sequence ID" value="NZ_JBHTKY010000017.1"/>
</dbReference>
<dbReference type="EMBL" id="JBHTKY010000017">
    <property type="protein sequence ID" value="MFD1166290.1"/>
    <property type="molecule type" value="Genomic_DNA"/>
</dbReference>
<organism evidence="1 2">
    <name type="scientific">Sphingobacterium daejeonense</name>
    <dbReference type="NCBI Taxonomy" id="371142"/>
    <lineage>
        <taxon>Bacteria</taxon>
        <taxon>Pseudomonadati</taxon>
        <taxon>Bacteroidota</taxon>
        <taxon>Sphingobacteriia</taxon>
        <taxon>Sphingobacteriales</taxon>
        <taxon>Sphingobacteriaceae</taxon>
        <taxon>Sphingobacterium</taxon>
    </lineage>
</organism>
<dbReference type="PANTHER" id="PTHR47791">
    <property type="entry name" value="MEIOTICALLY UP-REGULATED GENE 191 PROTEIN"/>
    <property type="match status" value="1"/>
</dbReference>
<dbReference type="PANTHER" id="PTHR47791:SF4">
    <property type="entry name" value="(PUTATIVE SECRETED PROTEIN)-RELATED"/>
    <property type="match status" value="1"/>
</dbReference>
<keyword evidence="2" id="KW-1185">Reference proteome</keyword>
<name>A0ABW3RM39_9SPHI</name>